<protein>
    <submittedName>
        <fullName evidence="1">Aspartyl-phosphate phosphatase Spo0E family protein</fullName>
    </submittedName>
</protein>
<proteinExistence type="predicted"/>
<dbReference type="Proteomes" id="UP000677265">
    <property type="component" value="Unassembled WGS sequence"/>
</dbReference>
<sequence length="54" mass="6305">MMMSENSLLSIIEKTRQEMIELAQLYGYSNPNVVQCSQLLDQLLNTYDRNTVKH</sequence>
<dbReference type="InterPro" id="IPR036638">
    <property type="entry name" value="HLH_DNA-bd_sf"/>
</dbReference>
<accession>A0A9J6N0G0</accession>
<dbReference type="InterPro" id="IPR018540">
    <property type="entry name" value="Spo0E-like"/>
</dbReference>
<dbReference type="InterPro" id="IPR037208">
    <property type="entry name" value="Spo0E-like_sf"/>
</dbReference>
<dbReference type="GO" id="GO:0043937">
    <property type="term" value="P:regulation of sporulation"/>
    <property type="evidence" value="ECO:0007669"/>
    <property type="project" value="InterPro"/>
</dbReference>
<keyword evidence="2" id="KW-1185">Reference proteome</keyword>
<dbReference type="EMBL" id="JAGYPE020000096">
    <property type="protein sequence ID" value="MCH6269396.1"/>
    <property type="molecule type" value="Genomic_DNA"/>
</dbReference>
<comment type="caution">
    <text evidence="1">The sequence shown here is derived from an EMBL/GenBank/DDBJ whole genome shotgun (WGS) entry which is preliminary data.</text>
</comment>
<evidence type="ECO:0000313" key="1">
    <source>
        <dbReference type="EMBL" id="MCH6269396.1"/>
    </source>
</evidence>
<dbReference type="AlphaFoldDB" id="A0A9J6N0G0"/>
<dbReference type="GO" id="GO:0046983">
    <property type="term" value="F:protein dimerization activity"/>
    <property type="evidence" value="ECO:0007669"/>
    <property type="project" value="InterPro"/>
</dbReference>
<reference evidence="1 2" key="1">
    <citation type="submission" date="2022-03" db="EMBL/GenBank/DDBJ databases">
        <title>Novel Bacillus species.</title>
        <authorList>
            <person name="Liu G."/>
        </authorList>
    </citation>
    <scope>NUCLEOTIDE SEQUENCE [LARGE SCALE GENOMIC DNA]</scope>
    <source>
        <strain evidence="1 2">FJAT-50051</strain>
    </source>
</reference>
<dbReference type="Gene3D" id="4.10.280.10">
    <property type="entry name" value="Helix-loop-helix DNA-binding domain"/>
    <property type="match status" value="1"/>
</dbReference>
<dbReference type="SUPFAM" id="SSF140500">
    <property type="entry name" value="BAS1536-like"/>
    <property type="match status" value="1"/>
</dbReference>
<name>A0A9J6N0G0_9BACI</name>
<gene>
    <name evidence="1" type="ORF">KHB02_028090</name>
</gene>
<organism evidence="1 2">
    <name type="scientific">Neobacillus citreus</name>
    <dbReference type="NCBI Taxonomy" id="2833578"/>
    <lineage>
        <taxon>Bacteria</taxon>
        <taxon>Bacillati</taxon>
        <taxon>Bacillota</taxon>
        <taxon>Bacilli</taxon>
        <taxon>Bacillales</taxon>
        <taxon>Bacillaceae</taxon>
        <taxon>Neobacillus</taxon>
    </lineage>
</organism>
<evidence type="ECO:0000313" key="2">
    <source>
        <dbReference type="Proteomes" id="UP000677265"/>
    </source>
</evidence>
<dbReference type="RefSeq" id="WP_241114154.1">
    <property type="nucleotide sequence ID" value="NZ_JAGYPE020000096.1"/>
</dbReference>
<dbReference type="Pfam" id="PF09388">
    <property type="entry name" value="SpoOE-like"/>
    <property type="match status" value="1"/>
</dbReference>